<keyword evidence="2" id="KW-0067">ATP-binding</keyword>
<evidence type="ECO:0000256" key="1">
    <source>
        <dbReference type="ARBA" id="ARBA00022741"/>
    </source>
</evidence>
<dbReference type="GO" id="GO:0002937">
    <property type="term" value="P:tRNA 4-thiouridine biosynthesis"/>
    <property type="evidence" value="ECO:0007669"/>
    <property type="project" value="TreeGrafter"/>
</dbReference>
<dbReference type="GO" id="GO:0005524">
    <property type="term" value="F:ATP binding"/>
    <property type="evidence" value="ECO:0007669"/>
    <property type="project" value="UniProtKB-KW"/>
</dbReference>
<evidence type="ECO:0000313" key="5">
    <source>
        <dbReference type="Proteomes" id="UP001205063"/>
    </source>
</evidence>
<reference evidence="4" key="1">
    <citation type="submission" date="2022-06" db="EMBL/GenBank/DDBJ databases">
        <title>Isolation of gut microbiota from human fecal samples.</title>
        <authorList>
            <person name="Pamer E.G."/>
            <person name="Barat B."/>
            <person name="Waligurski E."/>
            <person name="Medina S."/>
            <person name="Paddock L."/>
            <person name="Mostad J."/>
        </authorList>
    </citation>
    <scope>NUCLEOTIDE SEQUENCE</scope>
    <source>
        <strain evidence="4">DFI.7.96</strain>
    </source>
</reference>
<dbReference type="Pfam" id="PF02568">
    <property type="entry name" value="ThiI"/>
    <property type="match status" value="1"/>
</dbReference>
<dbReference type="GO" id="GO:0004810">
    <property type="term" value="F:CCA tRNA nucleotidyltransferase activity"/>
    <property type="evidence" value="ECO:0007669"/>
    <property type="project" value="InterPro"/>
</dbReference>
<dbReference type="GO" id="GO:0005829">
    <property type="term" value="C:cytosol"/>
    <property type="evidence" value="ECO:0007669"/>
    <property type="project" value="TreeGrafter"/>
</dbReference>
<dbReference type="GO" id="GO:0052837">
    <property type="term" value="P:thiazole biosynthetic process"/>
    <property type="evidence" value="ECO:0007669"/>
    <property type="project" value="TreeGrafter"/>
</dbReference>
<sequence length="89" mass="10114">GAGPAVRWPRRCSPLIGMDKLEIVDIARKIDTFETSILPYEDCCTVFTPRHPKTRPVLEQIVREEEKLDLEPLIEEAISGTEKLVAILR</sequence>
<evidence type="ECO:0000256" key="2">
    <source>
        <dbReference type="ARBA" id="ARBA00022840"/>
    </source>
</evidence>
<dbReference type="PANTHER" id="PTHR43209:SF1">
    <property type="entry name" value="TRNA SULFURTRANSFERASE"/>
    <property type="match status" value="1"/>
</dbReference>
<dbReference type="Proteomes" id="UP001205063">
    <property type="component" value="Unassembled WGS sequence"/>
</dbReference>
<proteinExistence type="predicted"/>
<name>A0AAW5KFC9_9FIRM</name>
<feature type="domain" description="Thil AANH" evidence="3">
    <location>
        <begin position="13"/>
        <end position="70"/>
    </location>
</feature>
<dbReference type="EMBL" id="JANGAB010000088">
    <property type="protein sequence ID" value="MCQ4950647.1"/>
    <property type="molecule type" value="Genomic_DNA"/>
</dbReference>
<dbReference type="PANTHER" id="PTHR43209">
    <property type="entry name" value="TRNA SULFURTRANSFERASE"/>
    <property type="match status" value="1"/>
</dbReference>
<feature type="non-terminal residue" evidence="4">
    <location>
        <position position="1"/>
    </location>
</feature>
<gene>
    <name evidence="4" type="ORF">NE646_13450</name>
</gene>
<evidence type="ECO:0000259" key="3">
    <source>
        <dbReference type="Pfam" id="PF02568"/>
    </source>
</evidence>
<dbReference type="Gene3D" id="3.40.50.620">
    <property type="entry name" value="HUPs"/>
    <property type="match status" value="1"/>
</dbReference>
<dbReference type="InterPro" id="IPR014729">
    <property type="entry name" value="Rossmann-like_a/b/a_fold"/>
</dbReference>
<organism evidence="4 5">
    <name type="scientific">Bittarella massiliensis</name>
    <name type="common">ex Durand et al. 2017</name>
    <dbReference type="NCBI Taxonomy" id="1720313"/>
    <lineage>
        <taxon>Bacteria</taxon>
        <taxon>Bacillati</taxon>
        <taxon>Bacillota</taxon>
        <taxon>Clostridia</taxon>
        <taxon>Eubacteriales</taxon>
        <taxon>Oscillospiraceae</taxon>
        <taxon>Bittarella (ex Durand et al. 2017)</taxon>
    </lineage>
</organism>
<keyword evidence="1" id="KW-0547">Nucleotide-binding</keyword>
<dbReference type="SUPFAM" id="SSF52402">
    <property type="entry name" value="Adenine nucleotide alpha hydrolases-like"/>
    <property type="match status" value="1"/>
</dbReference>
<dbReference type="InterPro" id="IPR050102">
    <property type="entry name" value="tRNA_sulfurtransferase_ThiI"/>
</dbReference>
<accession>A0AAW5KFC9</accession>
<protein>
    <recommendedName>
        <fullName evidence="3">Thil AANH domain-containing protein</fullName>
    </recommendedName>
</protein>
<comment type="caution">
    <text evidence="4">The sequence shown here is derived from an EMBL/GenBank/DDBJ whole genome shotgun (WGS) entry which is preliminary data.</text>
</comment>
<dbReference type="AlphaFoldDB" id="A0AAW5KFC9"/>
<evidence type="ECO:0000313" key="4">
    <source>
        <dbReference type="EMBL" id="MCQ4950647.1"/>
    </source>
</evidence>
<dbReference type="InterPro" id="IPR020536">
    <property type="entry name" value="ThiI_AANH"/>
</dbReference>